<name>A0A167TEM5_9HYPO</name>
<proteinExistence type="predicted"/>
<protein>
    <recommendedName>
        <fullName evidence="1">ABM domain-containing protein</fullName>
    </recommendedName>
</protein>
<accession>A0A167TEM5</accession>
<dbReference type="SUPFAM" id="SSF54909">
    <property type="entry name" value="Dimeric alpha+beta barrel"/>
    <property type="match status" value="1"/>
</dbReference>
<dbReference type="InterPro" id="IPR007138">
    <property type="entry name" value="ABM_dom"/>
</dbReference>
<keyword evidence="3" id="KW-1185">Reference proteome</keyword>
<evidence type="ECO:0000313" key="3">
    <source>
        <dbReference type="Proteomes" id="UP000076874"/>
    </source>
</evidence>
<gene>
    <name evidence="2" type="ORF">SPI_05652</name>
</gene>
<evidence type="ECO:0000313" key="2">
    <source>
        <dbReference type="EMBL" id="OAA60528.1"/>
    </source>
</evidence>
<dbReference type="EMBL" id="AZHD01000009">
    <property type="protein sequence ID" value="OAA60528.1"/>
    <property type="molecule type" value="Genomic_DNA"/>
</dbReference>
<dbReference type="OrthoDB" id="5236565at2759"/>
<dbReference type="Gene3D" id="3.30.70.100">
    <property type="match status" value="1"/>
</dbReference>
<dbReference type="AlphaFoldDB" id="A0A167TEM5"/>
<reference evidence="2 3" key="1">
    <citation type="journal article" date="2016" name="Genome Biol. Evol.">
        <title>Divergent and convergent evolution of fungal pathogenicity.</title>
        <authorList>
            <person name="Shang Y."/>
            <person name="Xiao G."/>
            <person name="Zheng P."/>
            <person name="Cen K."/>
            <person name="Zhan S."/>
            <person name="Wang C."/>
        </authorList>
    </citation>
    <scope>NUCLEOTIDE SEQUENCE [LARGE SCALE GENOMIC DNA]</scope>
    <source>
        <strain evidence="2 3">RCEF 264</strain>
    </source>
</reference>
<sequence>MSSTTVNNGIAHVADVLRSPVYASKEVLIIIPNIRLANDKATNKYIEYFGAISTFSAANESGTQKFCAFRPRSKEDGNQIWVLEHFDSELALSKHRESSQVHSMLSWLLNDEPNGLHSLPMPVPLQVMEGSFVQKTVADVQDPFVVLTQIGFEPETSTDVKEIIGNFGAAARNQAELLMFLPGRTGNKIWAIAAYRSEQSYEDNGLVQTRFKEATKEQSLLGWKDIFLEIKAGYLQRP</sequence>
<feature type="domain" description="ABM" evidence="1">
    <location>
        <begin position="42"/>
        <end position="102"/>
    </location>
</feature>
<evidence type="ECO:0000259" key="1">
    <source>
        <dbReference type="Pfam" id="PF03992"/>
    </source>
</evidence>
<organism evidence="2 3">
    <name type="scientific">Niveomyces insectorum RCEF 264</name>
    <dbReference type="NCBI Taxonomy" id="1081102"/>
    <lineage>
        <taxon>Eukaryota</taxon>
        <taxon>Fungi</taxon>
        <taxon>Dikarya</taxon>
        <taxon>Ascomycota</taxon>
        <taxon>Pezizomycotina</taxon>
        <taxon>Sordariomycetes</taxon>
        <taxon>Hypocreomycetidae</taxon>
        <taxon>Hypocreales</taxon>
        <taxon>Cordycipitaceae</taxon>
        <taxon>Niveomyces</taxon>
    </lineage>
</organism>
<dbReference type="InterPro" id="IPR011008">
    <property type="entry name" value="Dimeric_a/b-barrel"/>
</dbReference>
<comment type="caution">
    <text evidence="2">The sequence shown here is derived from an EMBL/GenBank/DDBJ whole genome shotgun (WGS) entry which is preliminary data.</text>
</comment>
<dbReference type="Pfam" id="PF03992">
    <property type="entry name" value="ABM"/>
    <property type="match status" value="1"/>
</dbReference>
<dbReference type="Proteomes" id="UP000076874">
    <property type="component" value="Unassembled WGS sequence"/>
</dbReference>